<proteinExistence type="predicted"/>
<dbReference type="Gene3D" id="3.40.50.880">
    <property type="match status" value="1"/>
</dbReference>
<accession>A0A848B227</accession>
<sequence length="183" mass="18951">MMKVLMILAGGFEETEAIAVADVLRRLNIDVTVAGLDTLEPAGAHGFTVKADALLEKCGGEPCDGVFLPGGMPGATNLLHSEAVLELVRRIDREGGVISAICAAPIVLARAGLLAGRRFTMYPGFEQYLGGMTPTGELAECDGRVVTGKGPGAVFAFAAKLAAALGKSRQEIAAAYAAMFIEL</sequence>
<dbReference type="InterPro" id="IPR006287">
    <property type="entry name" value="DJ-1"/>
</dbReference>
<evidence type="ECO:0000259" key="1">
    <source>
        <dbReference type="Pfam" id="PF01965"/>
    </source>
</evidence>
<protein>
    <submittedName>
        <fullName evidence="2">DJ-1/PfpI family protein</fullName>
    </submittedName>
</protein>
<dbReference type="Proteomes" id="UP000576225">
    <property type="component" value="Unassembled WGS sequence"/>
</dbReference>
<organism evidence="2 3">
    <name type="scientific">Victivallis vadensis</name>
    <dbReference type="NCBI Taxonomy" id="172901"/>
    <lineage>
        <taxon>Bacteria</taxon>
        <taxon>Pseudomonadati</taxon>
        <taxon>Lentisphaerota</taxon>
        <taxon>Lentisphaeria</taxon>
        <taxon>Victivallales</taxon>
        <taxon>Victivallaceae</taxon>
        <taxon>Victivallis</taxon>
    </lineage>
</organism>
<dbReference type="CDD" id="cd03135">
    <property type="entry name" value="GATase1_DJ-1"/>
    <property type="match status" value="1"/>
</dbReference>
<dbReference type="InterPro" id="IPR050325">
    <property type="entry name" value="Prot/Nucl_acid_deglycase"/>
</dbReference>
<dbReference type="PANTHER" id="PTHR48094:SF12">
    <property type="entry name" value="PARKINSON DISEASE PROTEIN 7 HOMOLOG"/>
    <property type="match status" value="1"/>
</dbReference>
<feature type="domain" description="DJ-1/PfpI" evidence="1">
    <location>
        <begin position="2"/>
        <end position="163"/>
    </location>
</feature>
<dbReference type="InterPro" id="IPR002818">
    <property type="entry name" value="DJ-1/PfpI"/>
</dbReference>
<gene>
    <name evidence="2" type="ORF">HF882_11360</name>
</gene>
<dbReference type="SUPFAM" id="SSF52317">
    <property type="entry name" value="Class I glutamine amidotransferase-like"/>
    <property type="match status" value="1"/>
</dbReference>
<evidence type="ECO:0000313" key="3">
    <source>
        <dbReference type="Proteomes" id="UP000576225"/>
    </source>
</evidence>
<dbReference type="NCBIfam" id="TIGR01383">
    <property type="entry name" value="not_thiJ"/>
    <property type="match status" value="1"/>
</dbReference>
<dbReference type="PANTHER" id="PTHR48094">
    <property type="entry name" value="PROTEIN/NUCLEIC ACID DEGLYCASE DJ-1-RELATED"/>
    <property type="match status" value="1"/>
</dbReference>
<dbReference type="AlphaFoldDB" id="A0A848B227"/>
<evidence type="ECO:0000313" key="2">
    <source>
        <dbReference type="EMBL" id="NMD87182.1"/>
    </source>
</evidence>
<dbReference type="GO" id="GO:0005737">
    <property type="term" value="C:cytoplasm"/>
    <property type="evidence" value="ECO:0007669"/>
    <property type="project" value="TreeGrafter"/>
</dbReference>
<dbReference type="RefSeq" id="WP_168962684.1">
    <property type="nucleotide sequence ID" value="NZ_JABAEW010000020.1"/>
</dbReference>
<comment type="caution">
    <text evidence="2">The sequence shown here is derived from an EMBL/GenBank/DDBJ whole genome shotgun (WGS) entry which is preliminary data.</text>
</comment>
<dbReference type="InterPro" id="IPR029062">
    <property type="entry name" value="Class_I_gatase-like"/>
</dbReference>
<dbReference type="Pfam" id="PF01965">
    <property type="entry name" value="DJ-1_PfpI"/>
    <property type="match status" value="1"/>
</dbReference>
<dbReference type="EMBL" id="JABAEW010000020">
    <property type="protein sequence ID" value="NMD87182.1"/>
    <property type="molecule type" value="Genomic_DNA"/>
</dbReference>
<name>A0A848B227_9BACT</name>
<reference evidence="2 3" key="1">
    <citation type="submission" date="2020-04" db="EMBL/GenBank/DDBJ databases">
        <authorList>
            <person name="Hitch T.C.A."/>
            <person name="Wylensek D."/>
            <person name="Clavel T."/>
        </authorList>
    </citation>
    <scope>NUCLEOTIDE SEQUENCE [LARGE SCALE GENOMIC DNA]</scope>
    <source>
        <strain evidence="2 3">COR2-253-APC-1A</strain>
    </source>
</reference>